<organism evidence="1 2">
    <name type="scientific">Anaerococcus murdochii</name>
    <dbReference type="NCBI Taxonomy" id="411577"/>
    <lineage>
        <taxon>Bacteria</taxon>
        <taxon>Bacillati</taxon>
        <taxon>Bacillota</taxon>
        <taxon>Tissierellia</taxon>
        <taxon>Tissierellales</taxon>
        <taxon>Peptoniphilaceae</taxon>
        <taxon>Anaerococcus</taxon>
    </lineage>
</organism>
<comment type="caution">
    <text evidence="1">The sequence shown here is derived from an EMBL/GenBank/DDBJ whole genome shotgun (WGS) entry which is preliminary data.</text>
</comment>
<dbReference type="Proteomes" id="UP000734271">
    <property type="component" value="Unassembled WGS sequence"/>
</dbReference>
<name>A0ABS7SYT7_9FIRM</name>
<proteinExistence type="predicted"/>
<accession>A0ABS7SYT7</accession>
<keyword evidence="2" id="KW-1185">Reference proteome</keyword>
<reference evidence="1 2" key="1">
    <citation type="submission" date="2021-08" db="EMBL/GenBank/DDBJ databases">
        <title>FDA dAtabase for Regulatory Grade micrObial Sequences (FDA-ARGOS): Supporting development and validation of Infectious Disease Dx tests.</title>
        <authorList>
            <person name="Sproer C."/>
            <person name="Gronow S."/>
            <person name="Severitt S."/>
            <person name="Schroder I."/>
            <person name="Tallon L."/>
            <person name="Sadzewicz L."/>
            <person name="Zhao X."/>
            <person name="Boylan J."/>
            <person name="Ott S."/>
            <person name="Bowen H."/>
            <person name="Vavikolanu K."/>
            <person name="Hazen T."/>
            <person name="Aluvathingal J."/>
            <person name="Nadendla S."/>
            <person name="Lowell S."/>
            <person name="Myers T."/>
            <person name="Yan Y."/>
            <person name="Sichtig H."/>
        </authorList>
    </citation>
    <scope>NUCLEOTIDE SEQUENCE [LARGE SCALE GENOMIC DNA]</scope>
    <source>
        <strain evidence="1 2">FDAARGOS_1460</strain>
    </source>
</reference>
<dbReference type="RefSeq" id="WP_223418958.1">
    <property type="nucleotide sequence ID" value="NZ_JAIPME010000002.1"/>
</dbReference>
<sequence>MNDIKLTIELSEQALMDLLDCLDVGIQNLNQEYYRYGDIVRLNNRILDADRWDKKKISFRYKTEIKR</sequence>
<protein>
    <submittedName>
        <fullName evidence="1">Uncharacterized protein</fullName>
    </submittedName>
</protein>
<gene>
    <name evidence="1" type="ORF">K8P03_05035</name>
</gene>
<evidence type="ECO:0000313" key="1">
    <source>
        <dbReference type="EMBL" id="MBZ2386662.1"/>
    </source>
</evidence>
<dbReference type="EMBL" id="JAIPME010000002">
    <property type="protein sequence ID" value="MBZ2386662.1"/>
    <property type="molecule type" value="Genomic_DNA"/>
</dbReference>
<evidence type="ECO:0000313" key="2">
    <source>
        <dbReference type="Proteomes" id="UP000734271"/>
    </source>
</evidence>